<dbReference type="Proteomes" id="UP001304300">
    <property type="component" value="Chromosome"/>
</dbReference>
<dbReference type="RefSeq" id="WP_317833865.1">
    <property type="nucleotide sequence ID" value="NZ_CP136920.1"/>
</dbReference>
<evidence type="ECO:0000256" key="1">
    <source>
        <dbReference type="ARBA" id="ARBA00010641"/>
    </source>
</evidence>
<sequence>MSKDRSKRGQSQEMIQAGYRYALALTHHHYDAEDLVQQAWMKCHHRYGTVKNQSMLYTTIRNLFYDQCRRGKIIAFESIDDEIEPPDQSQNEAAIAQSMDLDILLAHLRSEEREALYLNAVEGHTAQEIAQITGSPRNTILSLIHRARKKLIRLVSGAPEKPFPENQSHE</sequence>
<dbReference type="GO" id="GO:0003677">
    <property type="term" value="F:DNA binding"/>
    <property type="evidence" value="ECO:0007669"/>
    <property type="project" value="InterPro"/>
</dbReference>
<dbReference type="PANTHER" id="PTHR43133">
    <property type="entry name" value="RNA POLYMERASE ECF-TYPE SIGMA FACTO"/>
    <property type="match status" value="1"/>
</dbReference>
<dbReference type="InterPro" id="IPR013325">
    <property type="entry name" value="RNA_pol_sigma_r2"/>
</dbReference>
<dbReference type="InterPro" id="IPR007627">
    <property type="entry name" value="RNA_pol_sigma70_r2"/>
</dbReference>
<proteinExistence type="inferred from homology"/>
<dbReference type="EMBL" id="CP136920">
    <property type="protein sequence ID" value="WOO41381.1"/>
    <property type="molecule type" value="Genomic_DNA"/>
</dbReference>
<keyword evidence="8" id="KW-1185">Reference proteome</keyword>
<dbReference type="Gene3D" id="1.10.10.10">
    <property type="entry name" value="Winged helix-like DNA-binding domain superfamily/Winged helix DNA-binding domain"/>
    <property type="match status" value="1"/>
</dbReference>
<keyword evidence="3" id="KW-0731">Sigma factor</keyword>
<evidence type="ECO:0000313" key="8">
    <source>
        <dbReference type="Proteomes" id="UP001304300"/>
    </source>
</evidence>
<organism evidence="7 8">
    <name type="scientific">Rubellicoccus peritrichatus</name>
    <dbReference type="NCBI Taxonomy" id="3080537"/>
    <lineage>
        <taxon>Bacteria</taxon>
        <taxon>Pseudomonadati</taxon>
        <taxon>Verrucomicrobiota</taxon>
        <taxon>Opitutia</taxon>
        <taxon>Puniceicoccales</taxon>
        <taxon>Cerasicoccaceae</taxon>
        <taxon>Rubellicoccus</taxon>
    </lineage>
</organism>
<name>A0AAQ3L9L8_9BACT</name>
<dbReference type="SUPFAM" id="SSF88659">
    <property type="entry name" value="Sigma3 and sigma4 domains of RNA polymerase sigma factors"/>
    <property type="match status" value="1"/>
</dbReference>
<evidence type="ECO:0000259" key="5">
    <source>
        <dbReference type="Pfam" id="PF04542"/>
    </source>
</evidence>
<evidence type="ECO:0000259" key="6">
    <source>
        <dbReference type="Pfam" id="PF08281"/>
    </source>
</evidence>
<evidence type="ECO:0000256" key="4">
    <source>
        <dbReference type="ARBA" id="ARBA00023163"/>
    </source>
</evidence>
<evidence type="ECO:0000256" key="3">
    <source>
        <dbReference type="ARBA" id="ARBA00023082"/>
    </source>
</evidence>
<dbReference type="InterPro" id="IPR014284">
    <property type="entry name" value="RNA_pol_sigma-70_dom"/>
</dbReference>
<dbReference type="PANTHER" id="PTHR43133:SF25">
    <property type="entry name" value="RNA POLYMERASE SIGMA FACTOR RFAY-RELATED"/>
    <property type="match status" value="1"/>
</dbReference>
<dbReference type="GO" id="GO:0016987">
    <property type="term" value="F:sigma factor activity"/>
    <property type="evidence" value="ECO:0007669"/>
    <property type="project" value="UniProtKB-KW"/>
</dbReference>
<dbReference type="InterPro" id="IPR039425">
    <property type="entry name" value="RNA_pol_sigma-70-like"/>
</dbReference>
<evidence type="ECO:0000313" key="7">
    <source>
        <dbReference type="EMBL" id="WOO41381.1"/>
    </source>
</evidence>
<dbReference type="SUPFAM" id="SSF88946">
    <property type="entry name" value="Sigma2 domain of RNA polymerase sigma factors"/>
    <property type="match status" value="1"/>
</dbReference>
<dbReference type="Pfam" id="PF04542">
    <property type="entry name" value="Sigma70_r2"/>
    <property type="match status" value="1"/>
</dbReference>
<dbReference type="InterPro" id="IPR013324">
    <property type="entry name" value="RNA_pol_sigma_r3/r4-like"/>
</dbReference>
<keyword evidence="4" id="KW-0804">Transcription</keyword>
<dbReference type="Gene3D" id="1.10.1740.10">
    <property type="match status" value="1"/>
</dbReference>
<dbReference type="Pfam" id="PF08281">
    <property type="entry name" value="Sigma70_r4_2"/>
    <property type="match status" value="1"/>
</dbReference>
<dbReference type="AlphaFoldDB" id="A0AAQ3L9L8"/>
<feature type="domain" description="RNA polymerase sigma-70 region 2" evidence="5">
    <location>
        <begin position="19"/>
        <end position="71"/>
    </location>
</feature>
<dbReference type="CDD" id="cd06171">
    <property type="entry name" value="Sigma70_r4"/>
    <property type="match status" value="1"/>
</dbReference>
<gene>
    <name evidence="7" type="ORF">RZN69_22405</name>
</gene>
<dbReference type="InterPro" id="IPR036388">
    <property type="entry name" value="WH-like_DNA-bd_sf"/>
</dbReference>
<comment type="similarity">
    <text evidence="1">Belongs to the sigma-70 factor family. ECF subfamily.</text>
</comment>
<accession>A0AAQ3L9L8</accession>
<dbReference type="GO" id="GO:0006352">
    <property type="term" value="P:DNA-templated transcription initiation"/>
    <property type="evidence" value="ECO:0007669"/>
    <property type="project" value="InterPro"/>
</dbReference>
<feature type="domain" description="RNA polymerase sigma factor 70 region 4 type 2" evidence="6">
    <location>
        <begin position="103"/>
        <end position="151"/>
    </location>
</feature>
<dbReference type="InterPro" id="IPR013249">
    <property type="entry name" value="RNA_pol_sigma70_r4_t2"/>
</dbReference>
<protein>
    <submittedName>
        <fullName evidence="7">RNA polymerase sigma factor</fullName>
    </submittedName>
</protein>
<dbReference type="NCBIfam" id="TIGR02937">
    <property type="entry name" value="sigma70-ECF"/>
    <property type="match status" value="1"/>
</dbReference>
<keyword evidence="2" id="KW-0805">Transcription regulation</keyword>
<evidence type="ECO:0000256" key="2">
    <source>
        <dbReference type="ARBA" id="ARBA00023015"/>
    </source>
</evidence>
<reference evidence="7 8" key="1">
    <citation type="submission" date="2023-10" db="EMBL/GenBank/DDBJ databases">
        <title>Rubellicoccus peritrichatus gen. nov., sp. nov., isolated from an algae of coral reef tank.</title>
        <authorList>
            <person name="Luo J."/>
        </authorList>
    </citation>
    <scope>NUCLEOTIDE SEQUENCE [LARGE SCALE GENOMIC DNA]</scope>
    <source>
        <strain evidence="7 8">CR14</strain>
    </source>
</reference>